<organism evidence="1 2">
    <name type="scientific">Corynebacterium striatum</name>
    <dbReference type="NCBI Taxonomy" id="43770"/>
    <lineage>
        <taxon>Bacteria</taxon>
        <taxon>Bacillati</taxon>
        <taxon>Actinomycetota</taxon>
        <taxon>Actinomycetes</taxon>
        <taxon>Mycobacteriales</taxon>
        <taxon>Corynebacteriaceae</taxon>
        <taxon>Corynebacterium</taxon>
    </lineage>
</organism>
<sequence>MNREYHVVQVYDRWVVATRWSIESLADRRIIANFADRSRAEDWLEKYMAWLGKLHEVTV</sequence>
<evidence type="ECO:0000313" key="2">
    <source>
        <dbReference type="Proteomes" id="UP000315234"/>
    </source>
</evidence>
<dbReference type="RefSeq" id="WP_005529617.1">
    <property type="nucleotide sequence ID" value="NZ_BJLD01000001.1"/>
</dbReference>
<proteinExistence type="predicted"/>
<protein>
    <submittedName>
        <fullName evidence="1">Uncharacterized protein</fullName>
    </submittedName>
</protein>
<name>A0AAQ1TX85_CORST</name>
<comment type="caution">
    <text evidence="1">The sequence shown here is derived from an EMBL/GenBank/DDBJ whole genome shotgun (WGS) entry which is preliminary data.</text>
</comment>
<dbReference type="EMBL" id="BJLD01000001">
    <property type="protein sequence ID" value="GEA42079.1"/>
    <property type="molecule type" value="Genomic_DNA"/>
</dbReference>
<accession>A0AAQ1TX85</accession>
<reference evidence="1 2" key="1">
    <citation type="submission" date="2019-06" db="EMBL/GenBank/DDBJ databases">
        <title>Draft genome sequence of Corynebacterium striatum NBRC 15291.</title>
        <authorList>
            <person name="Miura T."/>
            <person name="Furukawa M."/>
            <person name="Shimamura M."/>
            <person name="Ohyama Y."/>
            <person name="Yamazoe A."/>
            <person name="Kawasaki H."/>
        </authorList>
    </citation>
    <scope>NUCLEOTIDE SEQUENCE [LARGE SCALE GENOMIC DNA]</scope>
    <source>
        <strain evidence="1 2">NBRC 15291</strain>
    </source>
</reference>
<gene>
    <name evidence="1" type="ORF">Cst04h_02490</name>
</gene>
<dbReference type="Proteomes" id="UP000315234">
    <property type="component" value="Unassembled WGS sequence"/>
</dbReference>
<dbReference type="AlphaFoldDB" id="A0AAQ1TX85"/>
<evidence type="ECO:0000313" key="1">
    <source>
        <dbReference type="EMBL" id="GEA42079.1"/>
    </source>
</evidence>